<dbReference type="Proteomes" id="UP000242942">
    <property type="component" value="Chromosome 5"/>
</dbReference>
<dbReference type="InterPro" id="IPR022139">
    <property type="entry name" value="Fam-L/Fam-M-like_plasmodium"/>
</dbReference>
<dbReference type="VEuPathDB" id="PlasmoDB:PocGH01_05010700"/>
<gene>
    <name evidence="2" type="primary">PocGH01_05010700</name>
    <name evidence="2" type="ORF">POCGH01_05010700</name>
</gene>
<keyword evidence="3" id="KW-1185">Reference proteome</keyword>
<name>A0A1D3KXC4_PLAOA</name>
<reference evidence="2 3" key="1">
    <citation type="submission" date="2016-06" db="EMBL/GenBank/DDBJ databases">
        <authorList>
            <consortium name="Pathogen Informatics"/>
        </authorList>
    </citation>
    <scope>NUCLEOTIDE SEQUENCE [LARGE SCALE GENOMIC DNA]</scope>
    <source>
        <strain evidence="2">PocGH01</strain>
    </source>
</reference>
<protein>
    <submittedName>
        <fullName evidence="2">Uncharacterized protein</fullName>
    </submittedName>
</protein>
<proteinExistence type="predicted"/>
<sequence length="185" mass="22086">MTQKKEVTCQFNKQSGSNRFNSSNLMKSLNKCRKKEKMIIFLIFNKIFVLSVLLWTFQFSNNVFLRKSSYPIKYNQGNTFDLRNNRLLYEDSNIIPFNDDTIKNDVKTDNLKNVDITDGNITGDNLLNDNLKQNLTVAMEFNIEQEKIKLILYSYMDKIDSEHEDKLFYRLARKCRDEENYERMR</sequence>
<dbReference type="Pfam" id="PF12420">
    <property type="entry name" value="DUF3671"/>
    <property type="match status" value="1"/>
</dbReference>
<keyword evidence="1" id="KW-0472">Membrane</keyword>
<dbReference type="OrthoDB" id="383814at2759"/>
<organism evidence="2 3">
    <name type="scientific">Plasmodium ovale</name>
    <name type="common">malaria parasite P. ovale</name>
    <dbReference type="NCBI Taxonomy" id="36330"/>
    <lineage>
        <taxon>Eukaryota</taxon>
        <taxon>Sar</taxon>
        <taxon>Alveolata</taxon>
        <taxon>Apicomplexa</taxon>
        <taxon>Aconoidasida</taxon>
        <taxon>Haemosporida</taxon>
        <taxon>Plasmodiidae</taxon>
        <taxon>Plasmodium</taxon>
        <taxon>Plasmodium (Plasmodium)</taxon>
    </lineage>
</organism>
<keyword evidence="1" id="KW-0812">Transmembrane</keyword>
<evidence type="ECO:0000313" key="2">
    <source>
        <dbReference type="EMBL" id="SCA48514.1"/>
    </source>
</evidence>
<accession>A0A1D3KXC4</accession>
<keyword evidence="1" id="KW-1133">Transmembrane helix</keyword>
<dbReference type="AlphaFoldDB" id="A0A1D3KXC4"/>
<evidence type="ECO:0000256" key="1">
    <source>
        <dbReference type="SAM" id="Phobius"/>
    </source>
</evidence>
<evidence type="ECO:0000313" key="3">
    <source>
        <dbReference type="Proteomes" id="UP000242942"/>
    </source>
</evidence>
<dbReference type="VEuPathDB" id="PlasmoDB:POWCR01_050006100"/>
<feature type="transmembrane region" description="Helical" evidence="1">
    <location>
        <begin position="38"/>
        <end position="57"/>
    </location>
</feature>
<dbReference type="EMBL" id="LT594586">
    <property type="protein sequence ID" value="SCA48514.1"/>
    <property type="molecule type" value="Genomic_DNA"/>
</dbReference>